<keyword evidence="2" id="KW-0812">Transmembrane</keyword>
<evidence type="ECO:0000313" key="3">
    <source>
        <dbReference type="EMBL" id="PVE78907.1"/>
    </source>
</evidence>
<proteinExistence type="predicted"/>
<keyword evidence="2" id="KW-1133">Transmembrane helix</keyword>
<feature type="transmembrane region" description="Helical" evidence="2">
    <location>
        <begin position="39"/>
        <end position="61"/>
    </location>
</feature>
<feature type="compositionally biased region" description="Low complexity" evidence="1">
    <location>
        <begin position="159"/>
        <end position="199"/>
    </location>
</feature>
<reference evidence="3 4" key="1">
    <citation type="submission" date="2018-04" db="EMBL/GenBank/DDBJ databases">
        <authorList>
            <person name="Go L.Y."/>
            <person name="Mitchell J.A."/>
        </authorList>
    </citation>
    <scope>NUCLEOTIDE SEQUENCE [LARGE SCALE GENOMIC DNA]</scope>
    <source>
        <strain evidence="3 4">TPD7010</strain>
    </source>
</reference>
<organism evidence="3 4">
    <name type="scientific">Microbacterium testaceum</name>
    <name type="common">Aureobacterium testaceum</name>
    <name type="synonym">Brevibacterium testaceum</name>
    <dbReference type="NCBI Taxonomy" id="2033"/>
    <lineage>
        <taxon>Bacteria</taxon>
        <taxon>Bacillati</taxon>
        <taxon>Actinomycetota</taxon>
        <taxon>Actinomycetes</taxon>
        <taxon>Micrococcales</taxon>
        <taxon>Microbacteriaceae</taxon>
        <taxon>Microbacterium</taxon>
    </lineage>
</organism>
<comment type="caution">
    <text evidence="3">The sequence shown here is derived from an EMBL/GenBank/DDBJ whole genome shotgun (WGS) entry which is preliminary data.</text>
</comment>
<evidence type="ECO:0000256" key="2">
    <source>
        <dbReference type="SAM" id="Phobius"/>
    </source>
</evidence>
<gene>
    <name evidence="3" type="ORF">DC432_02510</name>
</gene>
<evidence type="ECO:0000313" key="4">
    <source>
        <dbReference type="Proteomes" id="UP000244649"/>
    </source>
</evidence>
<dbReference type="RefSeq" id="WP_116536549.1">
    <property type="nucleotide sequence ID" value="NZ_QDFT01000004.1"/>
</dbReference>
<keyword evidence="2" id="KW-0472">Membrane</keyword>
<name>A0A2T7WXE0_MICTE</name>
<dbReference type="AlphaFoldDB" id="A0A2T7WXE0"/>
<accession>A0A2T7WXE0</accession>
<protein>
    <recommendedName>
        <fullName evidence="5">Cell division protein FtsL</fullName>
    </recommendedName>
</protein>
<evidence type="ECO:0000256" key="1">
    <source>
        <dbReference type="SAM" id="MobiDB-lite"/>
    </source>
</evidence>
<dbReference type="EMBL" id="QDFT01000004">
    <property type="protein sequence ID" value="PVE78907.1"/>
    <property type="molecule type" value="Genomic_DNA"/>
</dbReference>
<sequence>MSAPQAIDAAFLPDFPTPVRERRLTVVPQTARRRAPRRLFGIVAVAGALVIVLVQMGLGILTTQSSFEIASLTQQQRDLTYQKQILYDETAGLSSPQYLAANAAALGMVIDESPTYLRLSDGAVIGSDKPADTTSSVDAKGRGSVNNSLIAGVPLVTDPAASTTEPAAPAASTPAEGAAVAPDGPSRPADGPAPATGSATPPPINDGLPTPATR</sequence>
<feature type="region of interest" description="Disordered" evidence="1">
    <location>
        <begin position="123"/>
        <end position="143"/>
    </location>
</feature>
<evidence type="ECO:0008006" key="5">
    <source>
        <dbReference type="Google" id="ProtNLM"/>
    </source>
</evidence>
<feature type="region of interest" description="Disordered" evidence="1">
    <location>
        <begin position="159"/>
        <end position="214"/>
    </location>
</feature>
<dbReference type="Proteomes" id="UP000244649">
    <property type="component" value="Unassembled WGS sequence"/>
</dbReference>